<evidence type="ECO:0000313" key="2">
    <source>
        <dbReference type="Proteomes" id="UP001281761"/>
    </source>
</evidence>
<evidence type="ECO:0000313" key="1">
    <source>
        <dbReference type="EMBL" id="KAK2944124.1"/>
    </source>
</evidence>
<sequence>MSALASHHVSLDRRYTLLLLRCHSRTAQKWKLPSLPVVPAHLSSFFELRPLQALTCSLPLKKMELTRHAEEERIQKDREEVQLRAMKMMDKSEEYSSQTITTAAMKMLKTLIFFCSLKIRLALFKADLIPQLITTLNPLSLPFDNTVDIHNNLMITIFYFLWLSTPNGLARLKIDDPNEQQAVHETVLKQVLIPSERYICYLCVNRFSIIDGEQSKLFLSLLVHLLRICPYYQPTMDFLLNMPIFVTIPSCLTFFEKDRSNWGCLYFMIDTQREWNRAREEVRQMGKKVHIILRMEGMDDSIEETLQNEKNKFGARIVAYSIKWNNLLGMNLPN</sequence>
<accession>A0ABQ9WYB7</accession>
<gene>
    <name evidence="1" type="ORF">BLNAU_20956</name>
</gene>
<comment type="caution">
    <text evidence="1">The sequence shown here is derived from an EMBL/GenBank/DDBJ whole genome shotgun (WGS) entry which is preliminary data.</text>
</comment>
<dbReference type="Proteomes" id="UP001281761">
    <property type="component" value="Unassembled WGS sequence"/>
</dbReference>
<keyword evidence="2" id="KW-1185">Reference proteome</keyword>
<reference evidence="1 2" key="1">
    <citation type="journal article" date="2022" name="bioRxiv">
        <title>Genomics of Preaxostyla Flagellates Illuminates Evolutionary Transitions and the Path Towards Mitochondrial Loss.</title>
        <authorList>
            <person name="Novak L.V.F."/>
            <person name="Treitli S.C."/>
            <person name="Pyrih J."/>
            <person name="Halakuc P."/>
            <person name="Pipaliya S.V."/>
            <person name="Vacek V."/>
            <person name="Brzon O."/>
            <person name="Soukal P."/>
            <person name="Eme L."/>
            <person name="Dacks J.B."/>
            <person name="Karnkowska A."/>
            <person name="Elias M."/>
            <person name="Hampl V."/>
        </authorList>
    </citation>
    <scope>NUCLEOTIDE SEQUENCE [LARGE SCALE GENOMIC DNA]</scope>
    <source>
        <strain evidence="1">NAU3</strain>
        <tissue evidence="1">Gut</tissue>
    </source>
</reference>
<proteinExistence type="predicted"/>
<dbReference type="EMBL" id="JARBJD010000313">
    <property type="protein sequence ID" value="KAK2944124.1"/>
    <property type="molecule type" value="Genomic_DNA"/>
</dbReference>
<organism evidence="1 2">
    <name type="scientific">Blattamonas nauphoetae</name>
    <dbReference type="NCBI Taxonomy" id="2049346"/>
    <lineage>
        <taxon>Eukaryota</taxon>
        <taxon>Metamonada</taxon>
        <taxon>Preaxostyla</taxon>
        <taxon>Oxymonadida</taxon>
        <taxon>Blattamonas</taxon>
    </lineage>
</organism>
<name>A0ABQ9WYB7_9EUKA</name>
<protein>
    <submittedName>
        <fullName evidence="1">Uncharacterized protein</fullName>
    </submittedName>
</protein>